<dbReference type="GO" id="GO:0016020">
    <property type="term" value="C:membrane"/>
    <property type="evidence" value="ECO:0007669"/>
    <property type="project" value="UniProtKB-SubCell"/>
</dbReference>
<evidence type="ECO:0000313" key="6">
    <source>
        <dbReference type="EMBL" id="CAG9792601.1"/>
    </source>
</evidence>
<dbReference type="OrthoDB" id="5141738at2759"/>
<feature type="transmembrane region" description="Helical" evidence="5">
    <location>
        <begin position="110"/>
        <end position="130"/>
    </location>
</feature>
<dbReference type="SUPFAM" id="SSF103473">
    <property type="entry name" value="MFS general substrate transporter"/>
    <property type="match status" value="1"/>
</dbReference>
<reference evidence="6" key="2">
    <citation type="submission" date="2022-10" db="EMBL/GenBank/DDBJ databases">
        <authorList>
            <consortium name="ENA_rothamsted_submissions"/>
            <consortium name="culmorum"/>
            <person name="King R."/>
        </authorList>
    </citation>
    <scope>NUCLEOTIDE SEQUENCE</scope>
</reference>
<evidence type="ECO:0008006" key="8">
    <source>
        <dbReference type="Google" id="ProtNLM"/>
    </source>
</evidence>
<name>A0A9N9RAM8_9NEOP</name>
<evidence type="ECO:0000256" key="3">
    <source>
        <dbReference type="ARBA" id="ARBA00022989"/>
    </source>
</evidence>
<evidence type="ECO:0000256" key="2">
    <source>
        <dbReference type="ARBA" id="ARBA00022692"/>
    </source>
</evidence>
<dbReference type="Gene3D" id="1.20.1250.20">
    <property type="entry name" value="MFS general substrate transporter like domains"/>
    <property type="match status" value="1"/>
</dbReference>
<gene>
    <name evidence="6" type="ORF">DIATSA_LOCUS10117</name>
</gene>
<feature type="transmembrane region" description="Helical" evidence="5">
    <location>
        <begin position="25"/>
        <end position="44"/>
    </location>
</feature>
<feature type="transmembrane region" description="Helical" evidence="5">
    <location>
        <begin position="78"/>
        <end position="98"/>
    </location>
</feature>
<organism evidence="6 7">
    <name type="scientific">Diatraea saccharalis</name>
    <name type="common">sugarcane borer</name>
    <dbReference type="NCBI Taxonomy" id="40085"/>
    <lineage>
        <taxon>Eukaryota</taxon>
        <taxon>Metazoa</taxon>
        <taxon>Ecdysozoa</taxon>
        <taxon>Arthropoda</taxon>
        <taxon>Hexapoda</taxon>
        <taxon>Insecta</taxon>
        <taxon>Pterygota</taxon>
        <taxon>Neoptera</taxon>
        <taxon>Endopterygota</taxon>
        <taxon>Lepidoptera</taxon>
        <taxon>Glossata</taxon>
        <taxon>Ditrysia</taxon>
        <taxon>Pyraloidea</taxon>
        <taxon>Crambidae</taxon>
        <taxon>Crambinae</taxon>
        <taxon>Diatraea</taxon>
    </lineage>
</organism>
<dbReference type="EMBL" id="OU893336">
    <property type="protein sequence ID" value="CAG9792601.1"/>
    <property type="molecule type" value="Genomic_DNA"/>
</dbReference>
<dbReference type="AlphaFoldDB" id="A0A9N9RAM8"/>
<evidence type="ECO:0000256" key="1">
    <source>
        <dbReference type="ARBA" id="ARBA00004370"/>
    </source>
</evidence>
<dbReference type="InterPro" id="IPR036259">
    <property type="entry name" value="MFS_trans_sf"/>
</dbReference>
<keyword evidence="7" id="KW-1185">Reference proteome</keyword>
<comment type="subcellular location">
    <subcellularLocation>
        <location evidence="1">Membrane</location>
    </subcellularLocation>
</comment>
<keyword evidence="3 5" id="KW-1133">Transmembrane helix</keyword>
<dbReference type="Pfam" id="PF00083">
    <property type="entry name" value="Sugar_tr"/>
    <property type="match status" value="1"/>
</dbReference>
<proteinExistence type="predicted"/>
<feature type="transmembrane region" description="Helical" evidence="5">
    <location>
        <begin position="223"/>
        <end position="243"/>
    </location>
</feature>
<evidence type="ECO:0000256" key="4">
    <source>
        <dbReference type="ARBA" id="ARBA00023136"/>
    </source>
</evidence>
<dbReference type="InterPro" id="IPR005828">
    <property type="entry name" value="MFS_sugar_transport-like"/>
</dbReference>
<dbReference type="PANTHER" id="PTHR48021">
    <property type="match status" value="1"/>
</dbReference>
<evidence type="ECO:0000256" key="5">
    <source>
        <dbReference type="SAM" id="Phobius"/>
    </source>
</evidence>
<reference evidence="6" key="1">
    <citation type="submission" date="2021-12" db="EMBL/GenBank/DDBJ databases">
        <authorList>
            <person name="King R."/>
        </authorList>
    </citation>
    <scope>NUCLEOTIDE SEQUENCE</scope>
</reference>
<feature type="transmembrane region" description="Helical" evidence="5">
    <location>
        <begin position="53"/>
        <end position="72"/>
    </location>
</feature>
<dbReference type="PANTHER" id="PTHR48021:SF33">
    <property type="entry name" value="AT22075P-RELATED"/>
    <property type="match status" value="1"/>
</dbReference>
<protein>
    <recommendedName>
        <fullName evidence="8">Major facilitator superfamily (MFS) profile domain-containing protein</fullName>
    </recommendedName>
</protein>
<feature type="transmembrane region" description="Helical" evidence="5">
    <location>
        <begin position="136"/>
        <end position="157"/>
    </location>
</feature>
<dbReference type="InterPro" id="IPR050549">
    <property type="entry name" value="MFS_Trehalose_Transporter"/>
</dbReference>
<keyword evidence="2 5" id="KW-0812">Transmembrane</keyword>
<dbReference type="Proteomes" id="UP001153714">
    <property type="component" value="Chromosome 5"/>
</dbReference>
<evidence type="ECO:0000313" key="7">
    <source>
        <dbReference type="Proteomes" id="UP001153714"/>
    </source>
</evidence>
<keyword evidence="4 5" id="KW-0472">Membrane</keyword>
<sequence length="396" mass="40435">MGWVSLASGEHGGGGTVDGESGRRVVVAAATTFLASLVGVPLSARALTYGRKFAVIATSACFVVCWSLKLSGGGWRVVGARVAAGLGGAGAYSVPPLIAREMCESSIRGAASSALILAHNLGFLVMYMAADFGLQHSTVLWSCLAVSAVHCVLFLLVPESPAYLAATGRHQEAAASLAWLRGLPTGHPTLDAEVAALPPPDPAPMSPIALFKDMLSDMGRRRAFIICFVAIVGQEACGVYTLMQFAERAFVLARDTGVESAKPLVNSNETVAREVSTYDGIVADALSMAGSEWSNATAAPGELASREIVLLSPARQAVILGKLLVWCGVLTALCLCAGGACAAWAAGAAGGAGAARWGAGAALAGAVGADSAGLQSAPYALLADMFTYPVYLSHNH</sequence>
<dbReference type="GO" id="GO:0022857">
    <property type="term" value="F:transmembrane transporter activity"/>
    <property type="evidence" value="ECO:0007669"/>
    <property type="project" value="InterPro"/>
</dbReference>
<accession>A0A9N9RAM8</accession>